<keyword evidence="2" id="KW-1185">Reference proteome</keyword>
<reference evidence="1" key="1">
    <citation type="submission" date="2023-03" db="EMBL/GenBank/DDBJ databases">
        <title>Massive genome expansion in bonnet fungi (Mycena s.s.) driven by repeated elements and novel gene families across ecological guilds.</title>
        <authorList>
            <consortium name="Lawrence Berkeley National Laboratory"/>
            <person name="Harder C.B."/>
            <person name="Miyauchi S."/>
            <person name="Viragh M."/>
            <person name="Kuo A."/>
            <person name="Thoen E."/>
            <person name="Andreopoulos B."/>
            <person name="Lu D."/>
            <person name="Skrede I."/>
            <person name="Drula E."/>
            <person name="Henrissat B."/>
            <person name="Morin E."/>
            <person name="Kohler A."/>
            <person name="Barry K."/>
            <person name="LaButti K."/>
            <person name="Morin E."/>
            <person name="Salamov A."/>
            <person name="Lipzen A."/>
            <person name="Mereny Z."/>
            <person name="Hegedus B."/>
            <person name="Baldrian P."/>
            <person name="Stursova M."/>
            <person name="Weitz H."/>
            <person name="Taylor A."/>
            <person name="Grigoriev I.V."/>
            <person name="Nagy L.G."/>
            <person name="Martin F."/>
            <person name="Kauserud H."/>
        </authorList>
    </citation>
    <scope>NUCLEOTIDE SEQUENCE</scope>
    <source>
        <strain evidence="1">CBHHK182m</strain>
    </source>
</reference>
<sequence>MSASRPKDRVTYIAIREIPPHIPKESFEANVRALADSFMALPVCKKNGLIYALIFQTPLSDASLRALGYPESGSHVLFIGECESHDHWAEILSDPEFIRIVTEGRDSGFAAVPAVFSLMSRQNSIRRRKRSTRSAFLPFSRLLHGFLSNNTF</sequence>
<gene>
    <name evidence="1" type="ORF">B0H16DRAFT_344234</name>
</gene>
<comment type="caution">
    <text evidence="1">The sequence shown here is derived from an EMBL/GenBank/DDBJ whole genome shotgun (WGS) entry which is preliminary data.</text>
</comment>
<protein>
    <submittedName>
        <fullName evidence="1">Uncharacterized protein</fullName>
    </submittedName>
</protein>
<proteinExistence type="predicted"/>
<evidence type="ECO:0000313" key="2">
    <source>
        <dbReference type="Proteomes" id="UP001215598"/>
    </source>
</evidence>
<dbReference type="AlphaFoldDB" id="A0AAD7MLI3"/>
<dbReference type="EMBL" id="JARKIB010000214">
    <property type="protein sequence ID" value="KAJ7723072.1"/>
    <property type="molecule type" value="Genomic_DNA"/>
</dbReference>
<dbReference type="Proteomes" id="UP001215598">
    <property type="component" value="Unassembled WGS sequence"/>
</dbReference>
<evidence type="ECO:0000313" key="1">
    <source>
        <dbReference type="EMBL" id="KAJ7723072.1"/>
    </source>
</evidence>
<organism evidence="1 2">
    <name type="scientific">Mycena metata</name>
    <dbReference type="NCBI Taxonomy" id="1033252"/>
    <lineage>
        <taxon>Eukaryota</taxon>
        <taxon>Fungi</taxon>
        <taxon>Dikarya</taxon>
        <taxon>Basidiomycota</taxon>
        <taxon>Agaricomycotina</taxon>
        <taxon>Agaricomycetes</taxon>
        <taxon>Agaricomycetidae</taxon>
        <taxon>Agaricales</taxon>
        <taxon>Marasmiineae</taxon>
        <taxon>Mycenaceae</taxon>
        <taxon>Mycena</taxon>
    </lineage>
</organism>
<name>A0AAD7MLI3_9AGAR</name>
<accession>A0AAD7MLI3</accession>